<dbReference type="PROSITE" id="PS51198">
    <property type="entry name" value="UVRD_HELICASE_ATP_BIND"/>
    <property type="match status" value="1"/>
</dbReference>
<comment type="catalytic activity">
    <reaction evidence="11 13">
        <text>Couples ATP hydrolysis with the unwinding of duplex DNA by translocating in the 3'-5' direction.</text>
        <dbReference type="EC" id="5.6.2.4"/>
    </reaction>
</comment>
<keyword evidence="8 13" id="KW-0238">DNA-binding</keyword>
<dbReference type="HAMAP" id="MF_01451">
    <property type="entry name" value="AddA"/>
    <property type="match status" value="1"/>
</dbReference>
<dbReference type="EC" id="3.1.-.-" evidence="13"/>
<dbReference type="NCBIfam" id="TIGR02785">
    <property type="entry name" value="addA_Gpos"/>
    <property type="match status" value="1"/>
</dbReference>
<comment type="subunit">
    <text evidence="13">Heterodimer of AddA and AddB/RexB.</text>
</comment>
<accession>A0A401LBD3</accession>
<evidence type="ECO:0000256" key="11">
    <source>
        <dbReference type="ARBA" id="ARBA00034617"/>
    </source>
</evidence>
<evidence type="ECO:0000256" key="10">
    <source>
        <dbReference type="ARBA" id="ARBA00023235"/>
    </source>
</evidence>
<dbReference type="InterPro" id="IPR000212">
    <property type="entry name" value="DNA_helicase_UvrD/REP"/>
</dbReference>
<evidence type="ECO:0000256" key="13">
    <source>
        <dbReference type="HAMAP-Rule" id="MF_01451"/>
    </source>
</evidence>
<dbReference type="GO" id="GO:0005829">
    <property type="term" value="C:cytosol"/>
    <property type="evidence" value="ECO:0007669"/>
    <property type="project" value="TreeGrafter"/>
</dbReference>
<comment type="catalytic activity">
    <reaction evidence="12 13">
        <text>ATP + H2O = ADP + phosphate + H(+)</text>
        <dbReference type="Rhea" id="RHEA:13065"/>
        <dbReference type="ChEBI" id="CHEBI:15377"/>
        <dbReference type="ChEBI" id="CHEBI:15378"/>
        <dbReference type="ChEBI" id="CHEBI:30616"/>
        <dbReference type="ChEBI" id="CHEBI:43474"/>
        <dbReference type="ChEBI" id="CHEBI:456216"/>
        <dbReference type="EC" id="5.6.2.4"/>
    </reaction>
</comment>
<dbReference type="GO" id="GO:0000724">
    <property type="term" value="P:double-strand break repair via homologous recombination"/>
    <property type="evidence" value="ECO:0007669"/>
    <property type="project" value="UniProtKB-UniRule"/>
</dbReference>
<dbReference type="InterPro" id="IPR014016">
    <property type="entry name" value="UvrD-like_ATP-bd"/>
</dbReference>
<proteinExistence type="inferred from homology"/>
<sequence>MANRWTKEQKQAIDARGSDLLIAAAAGSGKTAVLVERIITKLLREGQEIDRLLVVTFTNAAASEMRQRIGVAIAKQLEETPEDIHLQNQMAFLPRADIKTIHAFCLQVIREYYHLLELDPKVRTADPAEIKLLQKEVLEELFETLYAAEDSQWFFDLLETFSSSTKDTPLQDLVLQLYTFAEGSPNPKRQLEQLAESLFLAEGETVDACGWFLLIRQSVETALDYARYQLKKAWQMADEGEFGGYHKLLTNEVAMVENFAAALQKKYADWRLAYLAIDFARLPAYRGEEKETAERIKALRNEAKDTIKKLQETIFAYSPEMQADLVRRMYPVAQGLARLTKLFLDAFAAAKREKNMIDFHDYEHFALEILVNEDGTPTEAAAELRQRYDEIMIDEYQDSNLVQETILAAVSGESIGENNRFMVGDVKQSIYRFRQAMPELFNEKYQRYPAEEGRKERKIVLSKNFRSRKNILDGVNFIFRQIMQKEFGDIAYDDAAALYAGMTFPDCAEPHGGENEILLIATAEAEDSELSEELKELDRRQVEATAIAARIRALMESSYQVVDKKTGAYRPLRYGDIAILLRSMKNWSSVLDDVFGKAGMPYYAETAEGYFEVPEVETMLHLLRLLDNPRQDIPLLSILHSPIYDFSADALMQIRLQGGKGLYYDCLWRYLQEGEDAALRARISAFLADLTHWRNEVRNFSLHELLRLLYRETGYYDYLSVTAGGTLRQANLRLLLEKAEQYEKGSHRGLFYFIRYVEDMKTAEAETSSAKLPTEGEDRMQVMTIHKSKGLEFPVVFVADMGKSFNELDIRSAVLLHQKWGCGMDYTDIEKRVSYRTLAKRALAEAIREENLAEELRVLYVALTRAKEKLILTGTMKDFEKAFLKWGSTADCDTEILPASRLRRAKSYLDWVMPAYLRHPARERLTAEWEDGLPKQCVFSAEESAWRLSCMTKDEALQETAQEQKTAEEQRDFFAAWESPAEMTEERQAVFRILSWQYPHGKETRLPAKLSISEIKRKYQEEMTGEIIMPAHQEIRLPDFAEKRKLSSAEMGTAMHTFMEEADFRKKYTREEIDSLTAELVQRGRLTEEEGKYLRRRELLQFFESELAERLRGAERIEKERPFSVLMQPKEVFFGEEYREVTDEILVNGIIDCYFTEKDVGILIDYKSDRIYDEEDLKARYRIQLELYRTALERAMGISIRETYLYSFAMGKAILLT</sequence>
<dbReference type="EC" id="5.6.2.4" evidence="13"/>
<dbReference type="PROSITE" id="PS51217">
    <property type="entry name" value="UVRD_HELICASE_CTER"/>
    <property type="match status" value="1"/>
</dbReference>
<dbReference type="InterPro" id="IPR011604">
    <property type="entry name" value="PDDEXK-like_dom_sf"/>
</dbReference>
<dbReference type="GO" id="GO:0005524">
    <property type="term" value="F:ATP binding"/>
    <property type="evidence" value="ECO:0007669"/>
    <property type="project" value="UniProtKB-UniRule"/>
</dbReference>
<dbReference type="InterPro" id="IPR027417">
    <property type="entry name" value="P-loop_NTPase"/>
</dbReference>
<dbReference type="PANTHER" id="PTHR11070:SF48">
    <property type="entry name" value="ATP-DEPENDENT HELICASE_NUCLEASE SUBUNIT A"/>
    <property type="match status" value="1"/>
</dbReference>
<dbReference type="SUPFAM" id="SSF52540">
    <property type="entry name" value="P-loop containing nucleoside triphosphate hydrolases"/>
    <property type="match status" value="1"/>
</dbReference>
<evidence type="ECO:0000256" key="3">
    <source>
        <dbReference type="ARBA" id="ARBA00022763"/>
    </source>
</evidence>
<evidence type="ECO:0000256" key="12">
    <source>
        <dbReference type="ARBA" id="ARBA00048988"/>
    </source>
</evidence>
<dbReference type="Gene3D" id="3.90.320.10">
    <property type="match status" value="1"/>
</dbReference>
<keyword evidence="5 13" id="KW-0347">Helicase</keyword>
<keyword evidence="2 13" id="KW-0547">Nucleotide-binding</keyword>
<evidence type="ECO:0000256" key="2">
    <source>
        <dbReference type="ARBA" id="ARBA00022741"/>
    </source>
</evidence>
<dbReference type="GO" id="GO:0016887">
    <property type="term" value="F:ATP hydrolysis activity"/>
    <property type="evidence" value="ECO:0007669"/>
    <property type="project" value="RHEA"/>
</dbReference>
<evidence type="ECO:0000256" key="4">
    <source>
        <dbReference type="ARBA" id="ARBA00022801"/>
    </source>
</evidence>
<dbReference type="GO" id="GO:0033202">
    <property type="term" value="C:DNA helicase complex"/>
    <property type="evidence" value="ECO:0007669"/>
    <property type="project" value="TreeGrafter"/>
</dbReference>
<evidence type="ECO:0000259" key="16">
    <source>
        <dbReference type="PROSITE" id="PS51217"/>
    </source>
</evidence>
<dbReference type="PANTHER" id="PTHR11070">
    <property type="entry name" value="UVRD / RECB / PCRA DNA HELICASE FAMILY MEMBER"/>
    <property type="match status" value="1"/>
</dbReference>
<dbReference type="GO" id="GO:0043138">
    <property type="term" value="F:3'-5' DNA helicase activity"/>
    <property type="evidence" value="ECO:0007669"/>
    <property type="project" value="UniProtKB-UniRule"/>
</dbReference>
<evidence type="ECO:0000256" key="14">
    <source>
        <dbReference type="PROSITE-ProRule" id="PRU00560"/>
    </source>
</evidence>
<keyword evidence="6 13" id="KW-0269">Exonuclease</keyword>
<comment type="similarity">
    <text evidence="13">Belongs to the helicase family. AddA subfamily.</text>
</comment>
<keyword evidence="9 13" id="KW-0234">DNA repair</keyword>
<dbReference type="AlphaFoldDB" id="A0A401LBD3"/>
<dbReference type="Pfam" id="PF13361">
    <property type="entry name" value="UvrD_C"/>
    <property type="match status" value="1"/>
</dbReference>
<feature type="domain" description="UvrD-like helicase C-terminal" evidence="16">
    <location>
        <begin position="495"/>
        <end position="790"/>
    </location>
</feature>
<protein>
    <recommendedName>
        <fullName evidence="13">ATP-dependent helicase/nuclease subunit A</fullName>
        <ecNumber evidence="13">3.1.-.-</ecNumber>
        <ecNumber evidence="13">5.6.2.4</ecNumber>
    </recommendedName>
    <alternativeName>
        <fullName evidence="13">ATP-dependent helicase/nuclease AddA</fullName>
    </alternativeName>
    <alternativeName>
        <fullName evidence="13">DNA 3'-5' helicase AddA</fullName>
    </alternativeName>
</protein>
<dbReference type="InterPro" id="IPR014152">
    <property type="entry name" value="AddA"/>
</dbReference>
<keyword evidence="4 13" id="KW-0378">Hydrolase</keyword>
<evidence type="ECO:0000259" key="15">
    <source>
        <dbReference type="PROSITE" id="PS51198"/>
    </source>
</evidence>
<comment type="caution">
    <text evidence="17">The sequence shown here is derived from an EMBL/GenBank/DDBJ whole genome shotgun (WGS) entry which is preliminary data.</text>
</comment>
<dbReference type="Pfam" id="PF00580">
    <property type="entry name" value="UvrD-helicase"/>
    <property type="match status" value="1"/>
</dbReference>
<dbReference type="EMBL" id="BHVZ01000001">
    <property type="protein sequence ID" value="GCB28873.1"/>
    <property type="molecule type" value="Genomic_DNA"/>
</dbReference>
<dbReference type="Pfam" id="PF12705">
    <property type="entry name" value="PDDEXK_1"/>
    <property type="match status" value="1"/>
</dbReference>
<organism evidence="17 18">
    <name type="scientific">Anaerotignum faecicola</name>
    <dbReference type="NCBI Taxonomy" id="2358141"/>
    <lineage>
        <taxon>Bacteria</taxon>
        <taxon>Bacillati</taxon>
        <taxon>Bacillota</taxon>
        <taxon>Clostridia</taxon>
        <taxon>Lachnospirales</taxon>
        <taxon>Anaerotignaceae</taxon>
        <taxon>Anaerotignum</taxon>
    </lineage>
</organism>
<dbReference type="FunFam" id="3.40.50.300:FF:001236">
    <property type="entry name" value="ATP-dependent helicase/nuclease subunit A"/>
    <property type="match status" value="1"/>
</dbReference>
<feature type="binding site" evidence="14">
    <location>
        <begin position="24"/>
        <end position="31"/>
    </location>
    <ligand>
        <name>ATP</name>
        <dbReference type="ChEBI" id="CHEBI:30616"/>
    </ligand>
</feature>
<dbReference type="GO" id="GO:0003690">
    <property type="term" value="F:double-stranded DNA binding"/>
    <property type="evidence" value="ECO:0007669"/>
    <property type="project" value="UniProtKB-UniRule"/>
</dbReference>
<feature type="domain" description="UvrD-like helicase ATP-binding" evidence="15">
    <location>
        <begin position="3"/>
        <end position="468"/>
    </location>
</feature>
<reference evidence="17 18" key="1">
    <citation type="submission" date="2018-10" db="EMBL/GenBank/DDBJ databases">
        <title>Draft Genome Sequence of Anaerotignum sp. KCTC 15736.</title>
        <authorList>
            <person name="Choi S.H."/>
            <person name="Kim J.S."/>
            <person name="Kang S.W."/>
            <person name="Lee J.S."/>
            <person name="Park S.H."/>
        </authorList>
    </citation>
    <scope>NUCLEOTIDE SEQUENCE [LARGE SCALE GENOMIC DNA]</scope>
    <source>
        <strain evidence="17 18">KCTC 15736</strain>
    </source>
</reference>
<dbReference type="Proteomes" id="UP000287361">
    <property type="component" value="Unassembled WGS sequence"/>
</dbReference>
<evidence type="ECO:0000256" key="7">
    <source>
        <dbReference type="ARBA" id="ARBA00022840"/>
    </source>
</evidence>
<dbReference type="Gene3D" id="3.40.50.300">
    <property type="entry name" value="P-loop containing nucleotide triphosphate hydrolases"/>
    <property type="match status" value="4"/>
</dbReference>
<keyword evidence="18" id="KW-1185">Reference proteome</keyword>
<dbReference type="InterPro" id="IPR011335">
    <property type="entry name" value="Restrct_endonuc-II-like"/>
</dbReference>
<comment type="function">
    <text evidence="13">The heterodimer acts as both an ATP-dependent DNA helicase and an ATP-dependent, dual-direction single-stranded exonuclease. Recognizes the chi site generating a DNA molecule suitable for the initiation of homologous recombination. The AddA nuclease domain is required for chi fragment generation; this subunit has the helicase and 3' -&gt; 5' nuclease activities.</text>
</comment>
<dbReference type="InterPro" id="IPR014017">
    <property type="entry name" value="DNA_helicase_UvrD-like_C"/>
</dbReference>
<evidence type="ECO:0000256" key="1">
    <source>
        <dbReference type="ARBA" id="ARBA00022722"/>
    </source>
</evidence>
<dbReference type="InterPro" id="IPR038726">
    <property type="entry name" value="PDDEXK_AddAB-type"/>
</dbReference>
<dbReference type="GO" id="GO:0008408">
    <property type="term" value="F:3'-5' exonuclease activity"/>
    <property type="evidence" value="ECO:0007669"/>
    <property type="project" value="UniProtKB-UniRule"/>
</dbReference>
<evidence type="ECO:0000256" key="8">
    <source>
        <dbReference type="ARBA" id="ARBA00023125"/>
    </source>
</evidence>
<evidence type="ECO:0000256" key="5">
    <source>
        <dbReference type="ARBA" id="ARBA00022806"/>
    </source>
</evidence>
<evidence type="ECO:0000313" key="17">
    <source>
        <dbReference type="EMBL" id="GCB28873.1"/>
    </source>
</evidence>
<evidence type="ECO:0000256" key="9">
    <source>
        <dbReference type="ARBA" id="ARBA00023204"/>
    </source>
</evidence>
<keyword evidence="3 13" id="KW-0227">DNA damage</keyword>
<dbReference type="OrthoDB" id="9810135at2"/>
<keyword evidence="10 13" id="KW-0413">Isomerase</keyword>
<keyword evidence="1 13" id="KW-0540">Nuclease</keyword>
<gene>
    <name evidence="13 17" type="primary">addA</name>
    <name evidence="17" type="ORF">KGMB03357_05340</name>
</gene>
<name>A0A401LBD3_9FIRM</name>
<evidence type="ECO:0000256" key="6">
    <source>
        <dbReference type="ARBA" id="ARBA00022839"/>
    </source>
</evidence>
<comment type="cofactor">
    <cofactor evidence="13">
        <name>Mg(2+)</name>
        <dbReference type="ChEBI" id="CHEBI:18420"/>
    </cofactor>
</comment>
<keyword evidence="7 13" id="KW-0067">ATP-binding</keyword>
<dbReference type="SUPFAM" id="SSF52980">
    <property type="entry name" value="Restriction endonuclease-like"/>
    <property type="match status" value="1"/>
</dbReference>
<evidence type="ECO:0000313" key="18">
    <source>
        <dbReference type="Proteomes" id="UP000287361"/>
    </source>
</evidence>